<dbReference type="GO" id="GO:0003700">
    <property type="term" value="F:DNA-binding transcription factor activity"/>
    <property type="evidence" value="ECO:0007669"/>
    <property type="project" value="TreeGrafter"/>
</dbReference>
<dbReference type="InterPro" id="IPR050707">
    <property type="entry name" value="HTH_MetabolicPath_Reg"/>
</dbReference>
<comment type="caution">
    <text evidence="6">The sequence shown here is derived from an EMBL/GenBank/DDBJ whole genome shotgun (WGS) entry which is preliminary data.</text>
</comment>
<dbReference type="SUPFAM" id="SSF55781">
    <property type="entry name" value="GAF domain-like"/>
    <property type="match status" value="1"/>
</dbReference>
<keyword evidence="7" id="KW-1185">Reference proteome</keyword>
<dbReference type="InterPro" id="IPR014757">
    <property type="entry name" value="Tscrpt_reg_IclR_C"/>
</dbReference>
<dbReference type="InterPro" id="IPR029016">
    <property type="entry name" value="GAF-like_dom_sf"/>
</dbReference>
<dbReference type="Pfam" id="PF01614">
    <property type="entry name" value="IclR_C"/>
    <property type="match status" value="1"/>
</dbReference>
<dbReference type="PANTHER" id="PTHR30136">
    <property type="entry name" value="HELIX-TURN-HELIX TRANSCRIPTIONAL REGULATOR, ICLR FAMILY"/>
    <property type="match status" value="1"/>
</dbReference>
<evidence type="ECO:0000256" key="3">
    <source>
        <dbReference type="ARBA" id="ARBA00023163"/>
    </source>
</evidence>
<dbReference type="GO" id="GO:0003677">
    <property type="term" value="F:DNA binding"/>
    <property type="evidence" value="ECO:0007669"/>
    <property type="project" value="UniProtKB-KW"/>
</dbReference>
<dbReference type="AlphaFoldDB" id="A0A0B8ZWM7"/>
<keyword evidence="3" id="KW-0804">Transcription</keyword>
<dbReference type="InterPro" id="IPR011991">
    <property type="entry name" value="ArsR-like_HTH"/>
</dbReference>
<keyword evidence="1" id="KW-0805">Transcription regulation</keyword>
<dbReference type="InterPro" id="IPR036390">
    <property type="entry name" value="WH_DNA-bd_sf"/>
</dbReference>
<organism evidence="6 7">
    <name type="scientific">Brevibacterium linens</name>
    <dbReference type="NCBI Taxonomy" id="1703"/>
    <lineage>
        <taxon>Bacteria</taxon>
        <taxon>Bacillati</taxon>
        <taxon>Actinomycetota</taxon>
        <taxon>Actinomycetes</taxon>
        <taxon>Micrococcales</taxon>
        <taxon>Brevibacteriaceae</taxon>
        <taxon>Brevibacterium</taxon>
    </lineage>
</organism>
<evidence type="ECO:0000259" key="4">
    <source>
        <dbReference type="PROSITE" id="PS51077"/>
    </source>
</evidence>
<protein>
    <submittedName>
        <fullName evidence="6">Transcriptional regulator, IclR family</fullName>
    </submittedName>
</protein>
<dbReference type="Gene3D" id="1.10.10.10">
    <property type="entry name" value="Winged helix-like DNA-binding domain superfamily/Winged helix DNA-binding domain"/>
    <property type="match status" value="1"/>
</dbReference>
<accession>A0A0B8ZWM7</accession>
<evidence type="ECO:0000259" key="5">
    <source>
        <dbReference type="PROSITE" id="PS51078"/>
    </source>
</evidence>
<keyword evidence="2" id="KW-0238">DNA-binding</keyword>
<dbReference type="SMART" id="SM00346">
    <property type="entry name" value="HTH_ICLR"/>
    <property type="match status" value="1"/>
</dbReference>
<dbReference type="Proteomes" id="UP000031488">
    <property type="component" value="Unassembled WGS sequence"/>
</dbReference>
<dbReference type="Pfam" id="PF09339">
    <property type="entry name" value="HTH_IclR"/>
    <property type="match status" value="1"/>
</dbReference>
<dbReference type="OrthoDB" id="7274111at2"/>
<dbReference type="CDD" id="cd00090">
    <property type="entry name" value="HTH_ARSR"/>
    <property type="match status" value="1"/>
</dbReference>
<dbReference type="Gene3D" id="3.30.450.40">
    <property type="match status" value="1"/>
</dbReference>
<evidence type="ECO:0000256" key="1">
    <source>
        <dbReference type="ARBA" id="ARBA00023015"/>
    </source>
</evidence>
<dbReference type="EMBL" id="JTJZ01000022">
    <property type="protein sequence ID" value="KHS50661.1"/>
    <property type="molecule type" value="Genomic_DNA"/>
</dbReference>
<dbReference type="PROSITE" id="PS51078">
    <property type="entry name" value="ICLR_ED"/>
    <property type="match status" value="1"/>
</dbReference>
<gene>
    <name evidence="6" type="ORF">AE0388_2733</name>
</gene>
<dbReference type="PROSITE" id="PS51077">
    <property type="entry name" value="HTH_ICLR"/>
    <property type="match status" value="1"/>
</dbReference>
<dbReference type="InterPro" id="IPR005471">
    <property type="entry name" value="Tscrpt_reg_IclR_N"/>
</dbReference>
<dbReference type="PATRIC" id="fig|1703.6.peg.2678"/>
<dbReference type="STRING" id="1703.BLSMQ_0397"/>
<evidence type="ECO:0000313" key="6">
    <source>
        <dbReference type="EMBL" id="KHS50661.1"/>
    </source>
</evidence>
<sequence length="249" mass="26924">MSNGTQSIDRAAEILSLVVRSDEPISYTEVVEETDLARSTVSRLLSALERNGLVERDGDGLYRGGSLFATYASRFDRVENLVSAADPTLQRLSEETGETVNLAMPGPRGVVQVAQVDSTFVLGATNWADVDVPPHCSALGKVMYAFDVIPLPTGRLERRTERTLGSRKELTDDLALVRERGFAIVHEEFEIGLDALAAPVFGTDGDVVAAVGISGPTMRIAEHHDRLGALLADEAGLLSRTLKRKVAHR</sequence>
<dbReference type="RefSeq" id="WP_039211417.1">
    <property type="nucleotide sequence ID" value="NZ_JTJZ01000022.1"/>
</dbReference>
<reference evidence="6 7" key="1">
    <citation type="submission" date="2014-11" db="EMBL/GenBank/DDBJ databases">
        <title>Draft Genome Sequence of Brevibacterium linens AE038-8.</title>
        <authorList>
            <person name="Maizel D."/>
            <person name="Utturkar S.M."/>
            <person name="Brown S.D."/>
            <person name="Ferrero M."/>
            <person name="Rosen B.P."/>
        </authorList>
    </citation>
    <scope>NUCLEOTIDE SEQUENCE [LARGE SCALE GENOMIC DNA]</scope>
    <source>
        <strain evidence="6 7">AE038-8</strain>
    </source>
</reference>
<evidence type="ECO:0000256" key="2">
    <source>
        <dbReference type="ARBA" id="ARBA00023125"/>
    </source>
</evidence>
<dbReference type="SUPFAM" id="SSF46785">
    <property type="entry name" value="Winged helix' DNA-binding domain"/>
    <property type="match status" value="1"/>
</dbReference>
<feature type="domain" description="HTH iclR-type" evidence="4">
    <location>
        <begin position="5"/>
        <end position="66"/>
    </location>
</feature>
<feature type="domain" description="IclR-ED" evidence="5">
    <location>
        <begin position="67"/>
        <end position="249"/>
    </location>
</feature>
<proteinExistence type="predicted"/>
<name>A0A0B8ZWM7_BRELN</name>
<dbReference type="GO" id="GO:0045892">
    <property type="term" value="P:negative regulation of DNA-templated transcription"/>
    <property type="evidence" value="ECO:0007669"/>
    <property type="project" value="TreeGrafter"/>
</dbReference>
<dbReference type="PANTHER" id="PTHR30136:SF24">
    <property type="entry name" value="HTH-TYPE TRANSCRIPTIONAL REPRESSOR ALLR"/>
    <property type="match status" value="1"/>
</dbReference>
<dbReference type="InterPro" id="IPR036388">
    <property type="entry name" value="WH-like_DNA-bd_sf"/>
</dbReference>
<evidence type="ECO:0000313" key="7">
    <source>
        <dbReference type="Proteomes" id="UP000031488"/>
    </source>
</evidence>